<dbReference type="Proteomes" id="UP000077824">
    <property type="component" value="Chromosome"/>
</dbReference>
<feature type="coiled-coil region" evidence="1">
    <location>
        <begin position="859"/>
        <end position="893"/>
    </location>
</feature>
<keyword evidence="3" id="KW-0812">Transmembrane</keyword>
<feature type="coiled-coil region" evidence="1">
    <location>
        <begin position="1150"/>
        <end position="1179"/>
    </location>
</feature>
<feature type="coiled-coil region" evidence="1">
    <location>
        <begin position="662"/>
        <end position="719"/>
    </location>
</feature>
<organism evidence="5 6">
    <name type="scientific">Chryseobacterium glaciei</name>
    <dbReference type="NCBI Taxonomy" id="1685010"/>
    <lineage>
        <taxon>Bacteria</taxon>
        <taxon>Pseudomonadati</taxon>
        <taxon>Bacteroidota</taxon>
        <taxon>Flavobacteriia</taxon>
        <taxon>Flavobacteriales</taxon>
        <taxon>Weeksellaceae</taxon>
        <taxon>Chryseobacterium group</taxon>
        <taxon>Chryseobacterium</taxon>
    </lineage>
</organism>
<sequence length="1374" mass="151189">MAGTKITSTGVLYINGQQVENTFSNIQRATKKLESEFKKLTIGTEEWRKKAEEVKTARARLEEVRKEVNAITDAVDTSGNALTRFTDKLFNFGDTFKAVFSGNIAASFFEDIVGNVEAAVDKLLEVADAMTDVEKTTGMTTDQVKELWDAFDEMNTRTSKLDRLKIAEVAGRLGVPLGQMKDFIVEIDKAYVALGDSFEGGLEGVVEQLGTIKGLFTTTKEMSYADAINRIGSAMNTLAAQGTASEGNISEFATRVGTLPDALKPSIDKVLGLGAAFEESGIDAQIGASGLSNFLTTAGENIGAFAISMRMSTKDAQELLNTKPEEFFIRFAQGMKGLSATETAKVLESLKLGSLEVQKAVGAAANNTDAFRKSMKLAGEEMEKGSSLADEFNKKNNNAPAIIEKIKNAWNEMFTSTNVINFFEPVIQGLGWITGVTREAGDGIKEFKERLELLAKLITVITIGIYSYTLAMRVLLAMKKQGAMFTAIEIAFEKGLNAMYAIQRGAVLLLAAAKALLTGNITRATVAMRAFSIATKTNPIAILISLVAAATAAYFLFRKETEASIVALNKYTAAAKVNGDIQKQIQKEEASAMGDLRKKTELYLAIIKDKNSSLEARKLAYEKLISVYPQFKGTLDDEYRATAKLTTVYDQLISKLKEASEVRAYQKLLDKAAENRVNAETARIDAEFKAKQEEIENKARDARNKKIAEQAEKERQQIQGIGDKFDRQGIAIRQALDYQELKDDEKQGLKKAQIVEKNAKLYQSNLTKRVAANTELSKKLLKADDGPSPDPGKNIVAPGKKKKEKDPAKDDSAAIKEADKANADLLKAQQTFSEEKLKIIEDSLIKEAATEANRRNVEQQNLKIENDRILHEIADLEKKKAETKSKVAKEEYEKAAGVKRNVININNQIDIQQEQTHLFTMARLQENIDSIVFQRFVEMEQRRLDESRRKDEEEIIQITSLTDAKILLKNNEYLKLTETELQNIQTLEDAKAALREAADRKMNKAMLISLENQSNMLKESLKGLTGEAAEKLKADLDALTVKITQLKSAIKTGEGTDDKKVKEEKDATKEKIDVLGFSAKDWEGAFKNLDTTAGKLKAAQMAVQALGNAFQAYSNLQQSLNDREMRKFDKNQSKKKKDLLKQLNEGYINQEEYHKQLELLDVQKANKEAEIAYKQAKAQKTVQIASAVSGTALGVIGALTMSPWTPANYALAAAVGILGAIQIATIAAQPLPERPSFYVGGHTGSGFGSPDASGFKAAGIVHQNEWVAPKWMLEDPKTANVIDYLESVRTGKTTPMAEGGFSSDNTTAGVPNPQNSSNDNLMQYMAVMSDVKDLLQYLKDNGVDAWMIADEQTGKMTKLAMKKFEKIENNAAGK</sequence>
<dbReference type="NCBIfam" id="TIGR01760">
    <property type="entry name" value="tape_meas_TP901"/>
    <property type="match status" value="1"/>
</dbReference>
<dbReference type="STRING" id="1685010.A0O34_15190"/>
<dbReference type="KEGG" id="chh:A0O34_15190"/>
<keyword evidence="3" id="KW-1133">Transmembrane helix</keyword>
<dbReference type="EMBL" id="CP015199">
    <property type="protein sequence ID" value="ANF51768.1"/>
    <property type="molecule type" value="Genomic_DNA"/>
</dbReference>
<feature type="coiled-coil region" evidence="1">
    <location>
        <begin position="44"/>
        <end position="74"/>
    </location>
</feature>
<name>A0A172XXP9_9FLAO</name>
<feature type="region of interest" description="Disordered" evidence="2">
    <location>
        <begin position="780"/>
        <end position="811"/>
    </location>
</feature>
<gene>
    <name evidence="5" type="ORF">A0O34_15190</name>
</gene>
<dbReference type="OrthoDB" id="840436at2"/>
<feature type="compositionally biased region" description="Polar residues" evidence="2">
    <location>
        <begin position="1302"/>
        <end position="1316"/>
    </location>
</feature>
<evidence type="ECO:0000313" key="6">
    <source>
        <dbReference type="Proteomes" id="UP000077824"/>
    </source>
</evidence>
<feature type="coiled-coil region" evidence="1">
    <location>
        <begin position="984"/>
        <end position="1049"/>
    </location>
</feature>
<keyword evidence="3" id="KW-0472">Membrane</keyword>
<feature type="transmembrane region" description="Helical" evidence="3">
    <location>
        <begin position="537"/>
        <end position="557"/>
    </location>
</feature>
<reference evidence="5 6" key="1">
    <citation type="submission" date="2016-04" db="EMBL/GenBank/DDBJ databases">
        <title>Complete Genome Sequence of Chryseobacterium sp. IHBB 10212.</title>
        <authorList>
            <person name="Pal M."/>
            <person name="Swarnkar M.K."/>
            <person name="Kaushal K."/>
            <person name="Chhibber S."/>
            <person name="Singh A.K."/>
            <person name="Gulati A."/>
        </authorList>
    </citation>
    <scope>NUCLEOTIDE SEQUENCE [LARGE SCALE GENOMIC DNA]</scope>
    <source>
        <strain evidence="5 6">IHBB 10212</strain>
    </source>
</reference>
<feature type="transmembrane region" description="Helical" evidence="3">
    <location>
        <begin position="453"/>
        <end position="476"/>
    </location>
</feature>
<accession>A0A172XXP9</accession>
<keyword evidence="1" id="KW-0175">Coiled coil</keyword>
<feature type="region of interest" description="Disordered" evidence="2">
    <location>
        <begin position="1295"/>
        <end position="1316"/>
    </location>
</feature>
<evidence type="ECO:0000256" key="2">
    <source>
        <dbReference type="SAM" id="MobiDB-lite"/>
    </source>
</evidence>
<proteinExistence type="predicted"/>
<protein>
    <recommendedName>
        <fullName evidence="4">Phage tail tape measure protein domain-containing protein</fullName>
    </recommendedName>
</protein>
<dbReference type="InterPro" id="IPR010090">
    <property type="entry name" value="Phage_tape_meas"/>
</dbReference>
<evidence type="ECO:0000256" key="1">
    <source>
        <dbReference type="SAM" id="Coils"/>
    </source>
</evidence>
<keyword evidence="6" id="KW-1185">Reference proteome</keyword>
<evidence type="ECO:0000256" key="3">
    <source>
        <dbReference type="SAM" id="Phobius"/>
    </source>
</evidence>
<dbReference type="RefSeq" id="WP_066756241.1">
    <property type="nucleotide sequence ID" value="NZ_CP015199.1"/>
</dbReference>
<evidence type="ECO:0000313" key="5">
    <source>
        <dbReference type="EMBL" id="ANF51768.1"/>
    </source>
</evidence>
<dbReference type="Pfam" id="PF10145">
    <property type="entry name" value="PhageMin_Tail"/>
    <property type="match status" value="1"/>
</dbReference>
<feature type="domain" description="Phage tail tape measure protein" evidence="4">
    <location>
        <begin position="152"/>
        <end position="350"/>
    </location>
</feature>
<evidence type="ECO:0000259" key="4">
    <source>
        <dbReference type="Pfam" id="PF10145"/>
    </source>
</evidence>